<dbReference type="SUPFAM" id="SSF56935">
    <property type="entry name" value="Porins"/>
    <property type="match status" value="1"/>
</dbReference>
<dbReference type="Proteomes" id="UP000651112">
    <property type="component" value="Unassembled WGS sequence"/>
</dbReference>
<evidence type="ECO:0000256" key="11">
    <source>
        <dbReference type="RuleBase" id="RU003357"/>
    </source>
</evidence>
<dbReference type="Gene3D" id="2.40.170.20">
    <property type="entry name" value="TonB-dependent receptor, beta-barrel domain"/>
    <property type="match status" value="1"/>
</dbReference>
<gene>
    <name evidence="14" type="ORF">H8B21_19665</name>
</gene>
<evidence type="ECO:0000256" key="10">
    <source>
        <dbReference type="PROSITE-ProRule" id="PRU01360"/>
    </source>
</evidence>
<comment type="subcellular location">
    <subcellularLocation>
        <location evidence="1 10">Cell outer membrane</location>
        <topology evidence="1 10">Multi-pass membrane protein</topology>
    </subcellularLocation>
</comment>
<dbReference type="Gene3D" id="2.170.130.10">
    <property type="entry name" value="TonB-dependent receptor, plug domain"/>
    <property type="match status" value="1"/>
</dbReference>
<dbReference type="InterPro" id="IPR039426">
    <property type="entry name" value="TonB-dep_rcpt-like"/>
</dbReference>
<dbReference type="PROSITE" id="PS52016">
    <property type="entry name" value="TONB_DEPENDENT_REC_3"/>
    <property type="match status" value="1"/>
</dbReference>
<evidence type="ECO:0000256" key="7">
    <source>
        <dbReference type="ARBA" id="ARBA00023136"/>
    </source>
</evidence>
<dbReference type="InterPro" id="IPR012910">
    <property type="entry name" value="Plug_dom"/>
</dbReference>
<accession>A0ABR7XXM4</accession>
<evidence type="ECO:0000256" key="1">
    <source>
        <dbReference type="ARBA" id="ARBA00004571"/>
    </source>
</evidence>
<comment type="similarity">
    <text evidence="10 11">Belongs to the TonB-dependent receptor family.</text>
</comment>
<dbReference type="Pfam" id="PF00593">
    <property type="entry name" value="TonB_dep_Rec_b-barrel"/>
    <property type="match status" value="1"/>
</dbReference>
<dbReference type="RefSeq" id="WP_190315560.1">
    <property type="nucleotide sequence ID" value="NZ_JACNYL010000006.1"/>
</dbReference>
<evidence type="ECO:0000259" key="12">
    <source>
        <dbReference type="Pfam" id="PF00593"/>
    </source>
</evidence>
<keyword evidence="2 10" id="KW-0813">Transport</keyword>
<dbReference type="InterPro" id="IPR000531">
    <property type="entry name" value="Beta-barrel_TonB"/>
</dbReference>
<feature type="domain" description="TonB-dependent receptor-like beta-barrel" evidence="12">
    <location>
        <begin position="289"/>
        <end position="694"/>
    </location>
</feature>
<sequence>MQYNKIYTAVLWAMVISVGSLKAQVVRRDTTDNDKLDQRLIDSVVVHGRTKVQEINRQAYNVTALDAKSLHNTTLDLSHALDRVSGVRVRETGGVGSNINFSLNGFSGNHVRFFLDGVPIDNMGTSFQINNIPINFADRVEVYKGVVPIWLGSDALGGAVNIISSRNTGNYVDVSYSYGSFNTHRTAINAGATNKKGFTLQLSAFQNYSDNNYWVTLDEASDASGQYFRNQRLRRFHDQYHNETLVAKAGVVNKPYADRLLLGMTVGQNYKEMQTGARMASVFGNWHRRGNLLMPSLTYQKEDLLLEGLDVTLNANYNFGEEKSIDTVALRYYWIGEPTETGRGGGERDGGLYRYRNNNGLATATINYKIAENQTITLNNVFNTFDRKGRNELNPNQEQSRVPKKTNKNVLGAGYIYDLADRWNISVFGKYYHQTAVTDTLGTDPGTNQEYYRKARKNHDFFGYGMAGSYFLRPQLQLKASYEKSIRLPESDELYGDVENLEGNYRLKPESSHNANLGLAYMFSLHDAHHFSISGSAIYRYSTDYIYRILNKNQSKYVPSNLDGVSNIGGDVEVRYSFRDLLVAGANFTYQNVRNEQKYEPGYTSISPVYQDRMPNLPYAFGNADASLFIKELGGKGNRLSVGYNLLYVHQFYLYWPSRGGDKKFVPQQLAHDANITYTMQNGRYNIALECKNLTDALLYDNFSLQKPSRGFYVKLRYFLSKQNN</sequence>
<dbReference type="EMBL" id="JACNYL010000006">
    <property type="protein sequence ID" value="MBD1423786.1"/>
    <property type="molecule type" value="Genomic_DNA"/>
</dbReference>
<feature type="domain" description="TonB-dependent receptor plug" evidence="13">
    <location>
        <begin position="58"/>
        <end position="159"/>
    </location>
</feature>
<keyword evidence="3 10" id="KW-1134">Transmembrane beta strand</keyword>
<organism evidence="14 15">
    <name type="scientific">Sphingobacterium chuzhouense</name>
    <dbReference type="NCBI Taxonomy" id="1742264"/>
    <lineage>
        <taxon>Bacteria</taxon>
        <taxon>Pseudomonadati</taxon>
        <taxon>Bacteroidota</taxon>
        <taxon>Sphingobacteriia</taxon>
        <taxon>Sphingobacteriales</taxon>
        <taxon>Sphingobacteriaceae</taxon>
        <taxon>Sphingobacterium</taxon>
    </lineage>
</organism>
<evidence type="ECO:0000259" key="13">
    <source>
        <dbReference type="Pfam" id="PF07715"/>
    </source>
</evidence>
<keyword evidence="6 11" id="KW-0798">TonB box</keyword>
<dbReference type="PANTHER" id="PTHR30069:SF29">
    <property type="entry name" value="HEMOGLOBIN AND HEMOGLOBIN-HAPTOGLOBIN-BINDING PROTEIN 1-RELATED"/>
    <property type="match status" value="1"/>
</dbReference>
<evidence type="ECO:0000256" key="2">
    <source>
        <dbReference type="ARBA" id="ARBA00022448"/>
    </source>
</evidence>
<dbReference type="InterPro" id="IPR037066">
    <property type="entry name" value="Plug_dom_sf"/>
</dbReference>
<reference evidence="14 15" key="1">
    <citation type="submission" date="2020-08" db="EMBL/GenBank/DDBJ databases">
        <title>Sphingobacterium sp. DN00404 isolated from aquaculture water.</title>
        <authorList>
            <person name="Zhang M."/>
        </authorList>
    </citation>
    <scope>NUCLEOTIDE SEQUENCE [LARGE SCALE GENOMIC DNA]</scope>
    <source>
        <strain evidence="14 15">KCTC 42746</strain>
    </source>
</reference>
<keyword evidence="5" id="KW-0732">Signal</keyword>
<keyword evidence="8 14" id="KW-0675">Receptor</keyword>
<evidence type="ECO:0000256" key="6">
    <source>
        <dbReference type="ARBA" id="ARBA00023077"/>
    </source>
</evidence>
<dbReference type="Pfam" id="PF07715">
    <property type="entry name" value="Plug"/>
    <property type="match status" value="1"/>
</dbReference>
<evidence type="ECO:0000256" key="9">
    <source>
        <dbReference type="ARBA" id="ARBA00023237"/>
    </source>
</evidence>
<evidence type="ECO:0000313" key="14">
    <source>
        <dbReference type="EMBL" id="MBD1423786.1"/>
    </source>
</evidence>
<evidence type="ECO:0000256" key="3">
    <source>
        <dbReference type="ARBA" id="ARBA00022452"/>
    </source>
</evidence>
<keyword evidence="7 10" id="KW-0472">Membrane</keyword>
<evidence type="ECO:0000256" key="8">
    <source>
        <dbReference type="ARBA" id="ARBA00023170"/>
    </source>
</evidence>
<evidence type="ECO:0000313" key="15">
    <source>
        <dbReference type="Proteomes" id="UP000651112"/>
    </source>
</evidence>
<protein>
    <submittedName>
        <fullName evidence="14">TonB-dependent receptor plug domain-containing protein</fullName>
    </submittedName>
</protein>
<dbReference type="InterPro" id="IPR036942">
    <property type="entry name" value="Beta-barrel_TonB_sf"/>
</dbReference>
<dbReference type="PANTHER" id="PTHR30069">
    <property type="entry name" value="TONB-DEPENDENT OUTER MEMBRANE RECEPTOR"/>
    <property type="match status" value="1"/>
</dbReference>
<name>A0ABR7XXM4_9SPHI</name>
<comment type="caution">
    <text evidence="14">The sequence shown here is derived from an EMBL/GenBank/DDBJ whole genome shotgun (WGS) entry which is preliminary data.</text>
</comment>
<keyword evidence="15" id="KW-1185">Reference proteome</keyword>
<proteinExistence type="inferred from homology"/>
<evidence type="ECO:0000256" key="5">
    <source>
        <dbReference type="ARBA" id="ARBA00022729"/>
    </source>
</evidence>
<evidence type="ECO:0000256" key="4">
    <source>
        <dbReference type="ARBA" id="ARBA00022692"/>
    </source>
</evidence>
<keyword evidence="9 10" id="KW-0998">Cell outer membrane</keyword>
<keyword evidence="4 10" id="KW-0812">Transmembrane</keyword>